<protein>
    <recommendedName>
        <fullName evidence="3">RNase H type-1 domain-containing protein</fullName>
    </recommendedName>
</protein>
<feature type="transmembrane region" description="Helical" evidence="1">
    <location>
        <begin position="110"/>
        <end position="128"/>
    </location>
</feature>
<proteinExistence type="predicted"/>
<sequence length="129" mass="15613">MVGCSKAQQCWLELDMRHLIELLFHEVEGFAELVFRLFETLREDKLKECCMVFWSLWHARNERLWEELDVHEGEALDLMEAIRWLRSMNMDIVIFEVDSQRVYNGMKRRLIEITLALNIFIILQIVLWL</sequence>
<evidence type="ECO:0008006" key="3">
    <source>
        <dbReference type="Google" id="ProtNLM"/>
    </source>
</evidence>
<accession>A0A0B2NVS5</accession>
<keyword evidence="1" id="KW-1133">Transmembrane helix</keyword>
<dbReference type="EMBL" id="KN671692">
    <property type="protein sequence ID" value="KHM99363.1"/>
    <property type="molecule type" value="Genomic_DNA"/>
</dbReference>
<name>A0A0B2NVS5_GLYSO</name>
<gene>
    <name evidence="2" type="ORF">glysoja_028820</name>
</gene>
<evidence type="ECO:0000256" key="1">
    <source>
        <dbReference type="SAM" id="Phobius"/>
    </source>
</evidence>
<evidence type="ECO:0000313" key="2">
    <source>
        <dbReference type="EMBL" id="KHM99363.1"/>
    </source>
</evidence>
<dbReference type="Proteomes" id="UP000053555">
    <property type="component" value="Unassembled WGS sequence"/>
</dbReference>
<organism evidence="2">
    <name type="scientific">Glycine soja</name>
    <name type="common">Wild soybean</name>
    <dbReference type="NCBI Taxonomy" id="3848"/>
    <lineage>
        <taxon>Eukaryota</taxon>
        <taxon>Viridiplantae</taxon>
        <taxon>Streptophyta</taxon>
        <taxon>Embryophyta</taxon>
        <taxon>Tracheophyta</taxon>
        <taxon>Spermatophyta</taxon>
        <taxon>Magnoliopsida</taxon>
        <taxon>eudicotyledons</taxon>
        <taxon>Gunneridae</taxon>
        <taxon>Pentapetalae</taxon>
        <taxon>rosids</taxon>
        <taxon>fabids</taxon>
        <taxon>Fabales</taxon>
        <taxon>Fabaceae</taxon>
        <taxon>Papilionoideae</taxon>
        <taxon>50 kb inversion clade</taxon>
        <taxon>NPAAA clade</taxon>
        <taxon>indigoferoid/millettioid clade</taxon>
        <taxon>Phaseoleae</taxon>
        <taxon>Glycine</taxon>
        <taxon>Glycine subgen. Soja</taxon>
    </lineage>
</organism>
<keyword evidence="1" id="KW-0472">Membrane</keyword>
<keyword evidence="1" id="KW-0812">Transmembrane</keyword>
<reference evidence="2" key="1">
    <citation type="submission" date="2014-07" db="EMBL/GenBank/DDBJ databases">
        <title>Identification of a novel salt tolerance gene in wild soybean by whole-genome sequencing.</title>
        <authorList>
            <person name="Lam H.-M."/>
            <person name="Qi X."/>
            <person name="Li M.-W."/>
            <person name="Liu X."/>
            <person name="Xie M."/>
            <person name="Ni M."/>
            <person name="Xu X."/>
        </authorList>
    </citation>
    <scope>NUCLEOTIDE SEQUENCE [LARGE SCALE GENOMIC DNA]</scope>
    <source>
        <tissue evidence="2">Root</tissue>
    </source>
</reference>
<dbReference type="AlphaFoldDB" id="A0A0B2NVS5"/>